<dbReference type="PANTHER" id="PTHR13271:SF123">
    <property type="entry name" value="RIBULOSE-1,5-BISPHOSPHATE CARBOXYLASE_OXYGENASE SMALL SUBUNIT N-METHYLTRANSFERASE I-RELATED"/>
    <property type="match status" value="1"/>
</dbReference>
<dbReference type="Gene3D" id="3.90.1420.10">
    <property type="entry name" value="Rubisco LSMT, substrate-binding domain"/>
    <property type="match status" value="1"/>
</dbReference>
<dbReference type="InterPro" id="IPR046341">
    <property type="entry name" value="SET_dom_sf"/>
</dbReference>
<gene>
    <name evidence="6" type="ORF">SCF082_LOCUS26359</name>
</gene>
<comment type="caution">
    <text evidence="6">The sequence shown here is derived from an EMBL/GenBank/DDBJ whole genome shotgun (WGS) entry which is preliminary data.</text>
</comment>
<keyword evidence="2" id="KW-0808">Transferase</keyword>
<evidence type="ECO:0000259" key="5">
    <source>
        <dbReference type="PROSITE" id="PS50280"/>
    </source>
</evidence>
<keyword evidence="3" id="KW-0949">S-adenosyl-L-methionine</keyword>
<reference evidence="6 7" key="1">
    <citation type="submission" date="2024-02" db="EMBL/GenBank/DDBJ databases">
        <authorList>
            <person name="Chen Y."/>
            <person name="Shah S."/>
            <person name="Dougan E. K."/>
            <person name="Thang M."/>
            <person name="Chan C."/>
        </authorList>
    </citation>
    <scope>NUCLEOTIDE SEQUENCE [LARGE SCALE GENOMIC DNA]</scope>
</reference>
<dbReference type="Pfam" id="PF00856">
    <property type="entry name" value="SET"/>
    <property type="match status" value="1"/>
</dbReference>
<dbReference type="Proteomes" id="UP001642464">
    <property type="component" value="Unassembled WGS sequence"/>
</dbReference>
<evidence type="ECO:0000313" key="6">
    <source>
        <dbReference type="EMBL" id="CAK9046953.1"/>
    </source>
</evidence>
<dbReference type="InterPro" id="IPR036464">
    <property type="entry name" value="Rubisco_LSMT_subst-bd_sf"/>
</dbReference>
<dbReference type="PROSITE" id="PS50280">
    <property type="entry name" value="SET"/>
    <property type="match status" value="1"/>
</dbReference>
<dbReference type="InterPro" id="IPR001214">
    <property type="entry name" value="SET_dom"/>
</dbReference>
<feature type="region of interest" description="Disordered" evidence="4">
    <location>
        <begin position="139"/>
        <end position="162"/>
    </location>
</feature>
<keyword evidence="1" id="KW-0489">Methyltransferase</keyword>
<protein>
    <submittedName>
        <fullName evidence="6">Chloroplastic (Aldolases N-methyltransferase) ([Ribulose-bisphosphate carboxylase]-lysine N-methyltransferase-like) (AtLSMT-L) (LSMT-like enzyme)</fullName>
    </submittedName>
</protein>
<evidence type="ECO:0000256" key="1">
    <source>
        <dbReference type="ARBA" id="ARBA00022603"/>
    </source>
</evidence>
<name>A0ABP0M7B3_9DINO</name>
<feature type="compositionally biased region" description="Basic and acidic residues" evidence="4">
    <location>
        <begin position="149"/>
        <end position="162"/>
    </location>
</feature>
<dbReference type="CDD" id="cd19179">
    <property type="entry name" value="SET_RBCMT"/>
    <property type="match status" value="1"/>
</dbReference>
<organism evidence="6 7">
    <name type="scientific">Durusdinium trenchii</name>
    <dbReference type="NCBI Taxonomy" id="1381693"/>
    <lineage>
        <taxon>Eukaryota</taxon>
        <taxon>Sar</taxon>
        <taxon>Alveolata</taxon>
        <taxon>Dinophyceae</taxon>
        <taxon>Suessiales</taxon>
        <taxon>Symbiodiniaceae</taxon>
        <taxon>Durusdinium</taxon>
    </lineage>
</organism>
<dbReference type="EMBL" id="CAXAMM010020001">
    <property type="protein sequence ID" value="CAK9046953.1"/>
    <property type="molecule type" value="Genomic_DNA"/>
</dbReference>
<dbReference type="SUPFAM" id="SSF82199">
    <property type="entry name" value="SET domain"/>
    <property type="match status" value="1"/>
</dbReference>
<dbReference type="InterPro" id="IPR015353">
    <property type="entry name" value="Rubisco_LSMT_subst-bd"/>
</dbReference>
<dbReference type="InterPro" id="IPR050600">
    <property type="entry name" value="SETD3_SETD6_MTase"/>
</dbReference>
<dbReference type="PANTHER" id="PTHR13271">
    <property type="entry name" value="UNCHARACTERIZED PUTATIVE METHYLTRANSFERASE"/>
    <property type="match status" value="1"/>
</dbReference>
<feature type="domain" description="SET" evidence="5">
    <location>
        <begin position="175"/>
        <end position="471"/>
    </location>
</feature>
<evidence type="ECO:0000256" key="2">
    <source>
        <dbReference type="ARBA" id="ARBA00022679"/>
    </source>
</evidence>
<evidence type="ECO:0000256" key="4">
    <source>
        <dbReference type="SAM" id="MobiDB-lite"/>
    </source>
</evidence>
<dbReference type="Gene3D" id="3.90.1410.10">
    <property type="entry name" value="set domain protein methyltransferase, domain 1"/>
    <property type="match status" value="1"/>
</dbReference>
<evidence type="ECO:0000256" key="3">
    <source>
        <dbReference type="ARBA" id="ARBA00022691"/>
    </source>
</evidence>
<dbReference type="Pfam" id="PF09273">
    <property type="entry name" value="Rubis-subs-bind"/>
    <property type="match status" value="1"/>
</dbReference>
<dbReference type="SUPFAM" id="SSF81822">
    <property type="entry name" value="RuBisCo LSMT C-terminal, substrate-binding domain"/>
    <property type="match status" value="1"/>
</dbReference>
<dbReference type="InterPro" id="IPR044431">
    <property type="entry name" value="SET_RBCMT"/>
</dbReference>
<evidence type="ECO:0000313" key="7">
    <source>
        <dbReference type="Proteomes" id="UP001642464"/>
    </source>
</evidence>
<keyword evidence="7" id="KW-1185">Reference proteome</keyword>
<accession>A0ABP0M7B3</accession>
<sequence>MNPDGRVCEEGLQAKQPRHFKDLRRKTMASPSSKRMLGNPWRLDRLCVAGALFMSLNAATSRLTAWSLSGPSEGCGGSSSRLRTSRGLQSAITLGAKLDDLDGVVLVPMEEDDVAIEDMKPPPLPELKVKDEDEKREYPALDGFSPSKPRIDRMPGAEGLEDGRRSLTGEAIATEGLELVAAKAKPGRNKRWLKGRGTMKRKKLEENAQLEKWLGENGVWVSESADWGRPSSGVSMAVETREQTENEVSGRGLVARRDVECYEDLAQVPYNLLLTKDTSRNVFGVDCIGTNMSEYAAIALQLIYEKFVAKEDSFWAPYIAVLPSTDEIGASFAWDRQELDTLLAGSPLRNMSYYLQDQIKAEFTNIQETIMSKFPDTFPEDAFVYENYVWAYSVLFSRAVRLDFPDDLDAEDIVALVPYIDLINHNPNSESRIRGVSEGASIPGVSEPERSVVVRADRYINKYEQIYISYGRKSNAQLLMLYGFSMERNTQDFVTFSTGQLLEDSPFAEVKKRILEELEVPKEGVFPLYRDRFTGEMMMFLRLAVVQPDDLDMDEDADEQQVYRALKQLDIKQATGEVSERRALICLRGIVQDLQDAYPTTIQEDEALIRDRQMFELLPRNQRNALRVRYGEKLIIRASLATIDRILNNLGRLKQMEEQEDKQRREMEKSAFGRLSVSFDSPFKARNLEELMKELDI</sequence>
<proteinExistence type="predicted"/>